<dbReference type="Proteomes" id="UP001515480">
    <property type="component" value="Unassembled WGS sequence"/>
</dbReference>
<feature type="transmembrane region" description="Helical" evidence="2">
    <location>
        <begin position="113"/>
        <end position="131"/>
    </location>
</feature>
<dbReference type="AlphaFoldDB" id="A0AB34K8Y5"/>
<evidence type="ECO:0000256" key="1">
    <source>
        <dbReference type="SAM" id="MobiDB-lite"/>
    </source>
</evidence>
<gene>
    <name evidence="3" type="ORF">AB1Y20_001701</name>
</gene>
<protein>
    <submittedName>
        <fullName evidence="3">Uncharacterized protein</fullName>
    </submittedName>
</protein>
<evidence type="ECO:0000256" key="2">
    <source>
        <dbReference type="SAM" id="Phobius"/>
    </source>
</evidence>
<keyword evidence="2" id="KW-1133">Transmembrane helix</keyword>
<sequence>MPLSTPASRRRKRLLLHGCLFGVAAATLLLGVLRPALTLSLLALAAVLFRCSGGARRGVYLSLALLLAAIPLVFTLGSLSHAAASPPAEPPPPAAQQLRREQRRVRVLWRRRFYLRLCLSVSLLAYVGLLFHRQLWRAFKRAVDVALPSASFGIIDHDAYLKSAEETTDRELDALRRHVQAHGAPRGLSQRASGRMRSFADGFMGITRSEALLWLVRATGRGAFGKEGQLNEGGFAIGADGRRIDPDDGSDGEEEEADALVEEEPGQFMPEDEATTSSSLCAARVELASPVGCDGGGTLTSVCVPAVRCSLKIRKRVFG</sequence>
<keyword evidence="4" id="KW-1185">Reference proteome</keyword>
<reference evidence="3 4" key="1">
    <citation type="journal article" date="2024" name="Science">
        <title>Giant polyketide synthase enzymes in the biosynthesis of giant marine polyether toxins.</title>
        <authorList>
            <person name="Fallon T.R."/>
            <person name="Shende V.V."/>
            <person name="Wierzbicki I.H."/>
            <person name="Pendleton A.L."/>
            <person name="Watervoot N.F."/>
            <person name="Auber R.P."/>
            <person name="Gonzalez D.J."/>
            <person name="Wisecaver J.H."/>
            <person name="Moore B.S."/>
        </authorList>
    </citation>
    <scope>NUCLEOTIDE SEQUENCE [LARGE SCALE GENOMIC DNA]</scope>
    <source>
        <strain evidence="3 4">12B1</strain>
    </source>
</reference>
<feature type="transmembrane region" description="Helical" evidence="2">
    <location>
        <begin position="59"/>
        <end position="83"/>
    </location>
</feature>
<proteinExistence type="predicted"/>
<name>A0AB34K8Y5_PRYPA</name>
<comment type="caution">
    <text evidence="3">The sequence shown here is derived from an EMBL/GenBank/DDBJ whole genome shotgun (WGS) entry which is preliminary data.</text>
</comment>
<accession>A0AB34K8Y5</accession>
<keyword evidence="2" id="KW-0812">Transmembrane</keyword>
<organism evidence="3 4">
    <name type="scientific">Prymnesium parvum</name>
    <name type="common">Toxic golden alga</name>
    <dbReference type="NCBI Taxonomy" id="97485"/>
    <lineage>
        <taxon>Eukaryota</taxon>
        <taxon>Haptista</taxon>
        <taxon>Haptophyta</taxon>
        <taxon>Prymnesiophyceae</taxon>
        <taxon>Prymnesiales</taxon>
        <taxon>Prymnesiaceae</taxon>
        <taxon>Prymnesium</taxon>
    </lineage>
</organism>
<keyword evidence="2" id="KW-0472">Membrane</keyword>
<evidence type="ECO:0000313" key="3">
    <source>
        <dbReference type="EMBL" id="KAL1530805.1"/>
    </source>
</evidence>
<feature type="compositionally biased region" description="Acidic residues" evidence="1">
    <location>
        <begin position="247"/>
        <end position="274"/>
    </location>
</feature>
<dbReference type="EMBL" id="JBGBPQ010000001">
    <property type="protein sequence ID" value="KAL1530805.1"/>
    <property type="molecule type" value="Genomic_DNA"/>
</dbReference>
<feature type="region of interest" description="Disordered" evidence="1">
    <location>
        <begin position="236"/>
        <end position="274"/>
    </location>
</feature>
<evidence type="ECO:0000313" key="4">
    <source>
        <dbReference type="Proteomes" id="UP001515480"/>
    </source>
</evidence>